<gene>
    <name evidence="2" type="ORF">K0U00_03155</name>
</gene>
<dbReference type="Proteomes" id="UP001519887">
    <property type="component" value="Unassembled WGS sequence"/>
</dbReference>
<accession>A0ABS7BWJ9</accession>
<name>A0ABS7BWJ9_9BACL</name>
<organism evidence="2 3">
    <name type="scientific">Paenibacillus sepulcri</name>
    <dbReference type="NCBI Taxonomy" id="359917"/>
    <lineage>
        <taxon>Bacteria</taxon>
        <taxon>Bacillati</taxon>
        <taxon>Bacillota</taxon>
        <taxon>Bacilli</taxon>
        <taxon>Bacillales</taxon>
        <taxon>Paenibacillaceae</taxon>
        <taxon>Paenibacillus</taxon>
    </lineage>
</organism>
<comment type="caution">
    <text evidence="2">The sequence shown here is derived from an EMBL/GenBank/DDBJ whole genome shotgun (WGS) entry which is preliminary data.</text>
</comment>
<feature type="domain" description="Hint" evidence="1">
    <location>
        <begin position="29"/>
        <end position="123"/>
    </location>
</feature>
<dbReference type="SUPFAM" id="SSF51294">
    <property type="entry name" value="Hedgehog/intein (Hint) domain"/>
    <property type="match status" value="1"/>
</dbReference>
<dbReference type="CDD" id="cd00081">
    <property type="entry name" value="Hint"/>
    <property type="match status" value="1"/>
</dbReference>
<evidence type="ECO:0000313" key="3">
    <source>
        <dbReference type="Proteomes" id="UP001519887"/>
    </source>
</evidence>
<dbReference type="EMBL" id="JAHZIK010000035">
    <property type="protein sequence ID" value="MBW7453040.1"/>
    <property type="molecule type" value="Genomic_DNA"/>
</dbReference>
<dbReference type="Pfam" id="PF07591">
    <property type="entry name" value="PT-HINT"/>
    <property type="match status" value="1"/>
</dbReference>
<dbReference type="SMART" id="SM00306">
    <property type="entry name" value="HintN"/>
    <property type="match status" value="1"/>
</dbReference>
<dbReference type="InterPro" id="IPR036844">
    <property type="entry name" value="Hint_dom_sf"/>
</dbReference>
<proteinExistence type="predicted"/>
<dbReference type="PROSITE" id="PS50817">
    <property type="entry name" value="INTEIN_N_TER"/>
    <property type="match status" value="1"/>
</dbReference>
<sequence length="263" mass="29127">MVSGVGAAKAGAATTSKVLSKAGKVVAACNCFTAGTKVLTDEGEKPIEQIEVGDKVLAKDDKTGEMAYKEVEWLFQRDVEETYNITVGGEVITTTDEHPFCIVGKGWVESKNLKVDDVLTNSDGKEIAIENIRVKKEHKTVYNFMVKDFHTYFVSNLGIWTHNACKPINLPSYKSVVIDMEHIISGHTKDGFRATQSKLKDLFPDNMNDSQIEKAVRDAYSNSSKLQTQGDRVLVRGQSNGLTIEIWVNKSTKIIETAYPVFK</sequence>
<reference evidence="2 3" key="1">
    <citation type="submission" date="2021-07" db="EMBL/GenBank/DDBJ databases">
        <title>Paenibacillus radiodurans sp. nov., isolated from the southeastern edge of Tengger Desert.</title>
        <authorList>
            <person name="Zhang G."/>
        </authorList>
    </citation>
    <scope>NUCLEOTIDE SEQUENCE [LARGE SCALE GENOMIC DNA]</scope>
    <source>
        <strain evidence="2 3">CCM 7311</strain>
    </source>
</reference>
<dbReference type="NCBIfam" id="TIGR01445">
    <property type="entry name" value="intein_Nterm"/>
    <property type="match status" value="1"/>
</dbReference>
<protein>
    <submittedName>
        <fullName evidence="2">EndoU domain-containing protein</fullName>
    </submittedName>
</protein>
<dbReference type="InterPro" id="IPR003587">
    <property type="entry name" value="Hint_dom_N"/>
</dbReference>
<dbReference type="InterPro" id="IPR029501">
    <property type="entry name" value="EndoU_bac"/>
</dbReference>
<dbReference type="InterPro" id="IPR006141">
    <property type="entry name" value="Intein_N"/>
</dbReference>
<dbReference type="Pfam" id="PF14436">
    <property type="entry name" value="EndoU_bacteria"/>
    <property type="match status" value="1"/>
</dbReference>
<keyword evidence="3" id="KW-1185">Reference proteome</keyword>
<evidence type="ECO:0000259" key="1">
    <source>
        <dbReference type="SMART" id="SM00306"/>
    </source>
</evidence>
<dbReference type="Gene3D" id="2.170.16.10">
    <property type="entry name" value="Hedgehog/Intein (Hint) domain"/>
    <property type="match status" value="1"/>
</dbReference>
<dbReference type="RefSeq" id="WP_210046254.1">
    <property type="nucleotide sequence ID" value="NZ_JBHLVU010000076.1"/>
</dbReference>
<evidence type="ECO:0000313" key="2">
    <source>
        <dbReference type="EMBL" id="MBW7453040.1"/>
    </source>
</evidence>